<protein>
    <submittedName>
        <fullName evidence="2">GNAT family N-acetyltransferase</fullName>
    </submittedName>
</protein>
<dbReference type="GO" id="GO:0005737">
    <property type="term" value="C:cytoplasm"/>
    <property type="evidence" value="ECO:0007669"/>
    <property type="project" value="TreeGrafter"/>
</dbReference>
<dbReference type="InterPro" id="IPR051908">
    <property type="entry name" value="Ribosomal_N-acetyltransferase"/>
</dbReference>
<keyword evidence="3" id="KW-1185">Reference proteome</keyword>
<dbReference type="PANTHER" id="PTHR43441:SF11">
    <property type="entry name" value="RIBOSOMAL-PROTEIN-SERINE ACETYLTRANSFERASE"/>
    <property type="match status" value="1"/>
</dbReference>
<accession>A0A6B0GHL4</accession>
<evidence type="ECO:0000313" key="3">
    <source>
        <dbReference type="Proteomes" id="UP000451471"/>
    </source>
</evidence>
<gene>
    <name evidence="2" type="ORF">GQS65_06920</name>
</gene>
<dbReference type="Pfam" id="PF13302">
    <property type="entry name" value="Acetyltransf_3"/>
    <property type="match status" value="1"/>
</dbReference>
<dbReference type="AlphaFoldDB" id="A0A6B0GHL4"/>
<proteinExistence type="predicted"/>
<evidence type="ECO:0000313" key="2">
    <source>
        <dbReference type="EMBL" id="MWG34224.1"/>
    </source>
</evidence>
<dbReference type="Gene3D" id="3.40.630.30">
    <property type="match status" value="1"/>
</dbReference>
<dbReference type="PANTHER" id="PTHR43441">
    <property type="entry name" value="RIBOSOMAL-PROTEIN-SERINE ACETYLTRANSFERASE"/>
    <property type="match status" value="1"/>
</dbReference>
<sequence>MTLFPHSVETERLRLERLTSDDLWDLYDHARTDAPGIDEVTRHLTWDPHETPKVTRDFVTMVESQWAEGEVATYVVRPRDGEANAGEFGGATGLTVDWERRLGTLGLWLKPPLWGRGYSGERAGALLALAFDRLDLDVVAVTHDPANDASRRAIEKYVDRFGGRREGTFRHAAVGHGGGVLDHVRYSVAREEWRAAVGEDHGVRFGVES</sequence>
<dbReference type="GO" id="GO:1990189">
    <property type="term" value="F:protein N-terminal-serine acetyltransferase activity"/>
    <property type="evidence" value="ECO:0007669"/>
    <property type="project" value="TreeGrafter"/>
</dbReference>
<comment type="caution">
    <text evidence="2">The sequence shown here is derived from an EMBL/GenBank/DDBJ whole genome shotgun (WGS) entry which is preliminary data.</text>
</comment>
<dbReference type="Proteomes" id="UP000451471">
    <property type="component" value="Unassembled WGS sequence"/>
</dbReference>
<dbReference type="RefSeq" id="WP_158203937.1">
    <property type="nucleotide sequence ID" value="NZ_WSZK01000015.1"/>
</dbReference>
<dbReference type="SUPFAM" id="SSF55729">
    <property type="entry name" value="Acyl-CoA N-acyltransferases (Nat)"/>
    <property type="match status" value="1"/>
</dbReference>
<name>A0A6B0GHL4_9EURY</name>
<organism evidence="2 3">
    <name type="scientific">Halomarina oriensis</name>
    <dbReference type="NCBI Taxonomy" id="671145"/>
    <lineage>
        <taxon>Archaea</taxon>
        <taxon>Methanobacteriati</taxon>
        <taxon>Methanobacteriota</taxon>
        <taxon>Stenosarchaea group</taxon>
        <taxon>Halobacteria</taxon>
        <taxon>Halobacteriales</taxon>
        <taxon>Natronomonadaceae</taxon>
        <taxon>Halomarina</taxon>
    </lineage>
</organism>
<dbReference type="EMBL" id="WSZK01000015">
    <property type="protein sequence ID" value="MWG34224.1"/>
    <property type="molecule type" value="Genomic_DNA"/>
</dbReference>
<dbReference type="InterPro" id="IPR000182">
    <property type="entry name" value="GNAT_dom"/>
</dbReference>
<dbReference type="GO" id="GO:0008999">
    <property type="term" value="F:protein-N-terminal-alanine acetyltransferase activity"/>
    <property type="evidence" value="ECO:0007669"/>
    <property type="project" value="TreeGrafter"/>
</dbReference>
<dbReference type="OrthoDB" id="120213at2157"/>
<feature type="domain" description="N-acetyltransferase" evidence="1">
    <location>
        <begin position="12"/>
        <end position="156"/>
    </location>
</feature>
<reference evidence="2 3" key="1">
    <citation type="submission" date="2019-12" db="EMBL/GenBank/DDBJ databases">
        <title>Halocatena pleomorpha gen. nov. sp. nov., an extremely halophilic archaeon of family Halobacteriaceae isolated from saltpan soil.</title>
        <authorList>
            <person name="Pal Y."/>
            <person name="Verma A."/>
            <person name="Krishnamurthi S."/>
            <person name="Kumar P."/>
        </authorList>
    </citation>
    <scope>NUCLEOTIDE SEQUENCE [LARGE SCALE GENOMIC DNA]</scope>
    <source>
        <strain evidence="2 3">JCM 16495</strain>
    </source>
</reference>
<keyword evidence="2" id="KW-0808">Transferase</keyword>
<dbReference type="InterPro" id="IPR016181">
    <property type="entry name" value="Acyl_CoA_acyltransferase"/>
</dbReference>
<evidence type="ECO:0000259" key="1">
    <source>
        <dbReference type="Pfam" id="PF13302"/>
    </source>
</evidence>